<feature type="region of interest" description="Disordered" evidence="1">
    <location>
        <begin position="280"/>
        <end position="329"/>
    </location>
</feature>
<feature type="compositionally biased region" description="Acidic residues" evidence="1">
    <location>
        <begin position="293"/>
        <end position="309"/>
    </location>
</feature>
<accession>A0A699GNE3</accession>
<sequence>MKLIGTLILAVSIREKQEEIGLVFGRLSYARAMIELWADVELKDTIVVAMPKLTGEGFIREECPKNISVGEMKNLKKPSQTPRDVPVGQKVRFKLIKQVYQPVSKKPTANTSGTKKKNMEPNTEVSKSNPFDVLTSVKNDVDLGTNGGTSNLASQEANSSGSSFWNVNSPITTPIIEKNDKIEKLIIDGKVTWVDDKGKPLEKVKSSSDYDSEDEVALFDNEMASFWLRRMAPPSSNYVPGPEHPPLTNYVPSPEYLKYLVPSDNDIPIEDLPLPTDALPMALSPGYIADSDPKEDPDEDPQDDPEVDPADYPAIGGDEEEEESFGDDADDKEEHLALADSSAISIDEPVPSAEEIEPFETDNCCYTTIIITTTIFTYSIIISTPQIPSPPLPLPSPPLLLPATGRRKDVPEADVPPQKGLCLTALAPRFKRHIFTRKRVSTIPNTTYQPSSIRHIHDDNYAEIGRYLYFGSVYRFDYKLYAYSKGYTPNTPYWPNPIQSLRMMSCLSLKNDMSFQDNVFDSIVNTTYSVIKLFDSSILQVNMDDPNINMEEYIRFEEEKARKRGKVFNWETAKYGKIWYDEDVYDLRSVETEFPAIVFNDKLTSHETLSCEPTVMACNYLNKGMSFIILIKNLYVPFGISFNLKLFYKDGIKLGQV</sequence>
<proteinExistence type="predicted"/>
<feature type="compositionally biased region" description="Acidic residues" evidence="1">
    <location>
        <begin position="317"/>
        <end position="329"/>
    </location>
</feature>
<organism evidence="2">
    <name type="scientific">Tanacetum cinerariifolium</name>
    <name type="common">Dalmatian daisy</name>
    <name type="synonym">Chrysanthemum cinerariifolium</name>
    <dbReference type="NCBI Taxonomy" id="118510"/>
    <lineage>
        <taxon>Eukaryota</taxon>
        <taxon>Viridiplantae</taxon>
        <taxon>Streptophyta</taxon>
        <taxon>Embryophyta</taxon>
        <taxon>Tracheophyta</taxon>
        <taxon>Spermatophyta</taxon>
        <taxon>Magnoliopsida</taxon>
        <taxon>eudicotyledons</taxon>
        <taxon>Gunneridae</taxon>
        <taxon>Pentapetalae</taxon>
        <taxon>asterids</taxon>
        <taxon>campanulids</taxon>
        <taxon>Asterales</taxon>
        <taxon>Asteraceae</taxon>
        <taxon>Asteroideae</taxon>
        <taxon>Anthemideae</taxon>
        <taxon>Anthemidinae</taxon>
        <taxon>Tanacetum</taxon>
    </lineage>
</organism>
<gene>
    <name evidence="2" type="ORF">Tci_121973</name>
</gene>
<feature type="region of interest" description="Disordered" evidence="1">
    <location>
        <begin position="104"/>
        <end position="129"/>
    </location>
</feature>
<dbReference type="EMBL" id="BKCJ010025332">
    <property type="protein sequence ID" value="GEV49996.1"/>
    <property type="molecule type" value="Genomic_DNA"/>
</dbReference>
<comment type="caution">
    <text evidence="2">The sequence shown here is derived from an EMBL/GenBank/DDBJ whole genome shotgun (WGS) entry which is preliminary data.</text>
</comment>
<name>A0A699GNE3_TANCI</name>
<feature type="compositionally biased region" description="Polar residues" evidence="1">
    <location>
        <begin position="148"/>
        <end position="164"/>
    </location>
</feature>
<dbReference type="AlphaFoldDB" id="A0A699GNE3"/>
<evidence type="ECO:0000313" key="2">
    <source>
        <dbReference type="EMBL" id="GEV49996.1"/>
    </source>
</evidence>
<protein>
    <submittedName>
        <fullName evidence="2">Uncharacterized protein</fullName>
    </submittedName>
</protein>
<feature type="compositionally biased region" description="Polar residues" evidence="1">
    <location>
        <begin position="120"/>
        <end position="129"/>
    </location>
</feature>
<evidence type="ECO:0000256" key="1">
    <source>
        <dbReference type="SAM" id="MobiDB-lite"/>
    </source>
</evidence>
<feature type="region of interest" description="Disordered" evidence="1">
    <location>
        <begin position="145"/>
        <end position="164"/>
    </location>
</feature>
<reference evidence="2" key="1">
    <citation type="journal article" date="2019" name="Sci. Rep.">
        <title>Draft genome of Tanacetum cinerariifolium, the natural source of mosquito coil.</title>
        <authorList>
            <person name="Yamashiro T."/>
            <person name="Shiraishi A."/>
            <person name="Satake H."/>
            <person name="Nakayama K."/>
        </authorList>
    </citation>
    <scope>NUCLEOTIDE SEQUENCE</scope>
</reference>